<organism evidence="5 8">
    <name type="scientific">Bifidobacterium longum</name>
    <dbReference type="NCBI Taxonomy" id="216816"/>
    <lineage>
        <taxon>Bacteria</taxon>
        <taxon>Bacillati</taxon>
        <taxon>Actinomycetota</taxon>
        <taxon>Actinomycetes</taxon>
        <taxon>Bifidobacteriales</taxon>
        <taxon>Bifidobacteriaceae</taxon>
        <taxon>Bifidobacterium</taxon>
    </lineage>
</organism>
<dbReference type="Proteomes" id="UP000468842">
    <property type="component" value="Unassembled WGS sequence"/>
</dbReference>
<evidence type="ECO:0000313" key="10">
    <source>
        <dbReference type="Proteomes" id="UP000468842"/>
    </source>
</evidence>
<keyword evidence="2 5" id="KW-0645">Protease</keyword>
<name>A0A6I1DN48_BIFLN</name>
<evidence type="ECO:0000256" key="1">
    <source>
        <dbReference type="ARBA" id="ARBA00022612"/>
    </source>
</evidence>
<dbReference type="Proteomes" id="UP000460881">
    <property type="component" value="Unassembled WGS sequence"/>
</dbReference>
<evidence type="ECO:0000313" key="8">
    <source>
        <dbReference type="Proteomes" id="UP000430971"/>
    </source>
</evidence>
<evidence type="ECO:0000313" key="7">
    <source>
        <dbReference type="EMBL" id="KAB7397208.1"/>
    </source>
</evidence>
<sequence length="535" mass="57972">MNDRLMERRTLDVRGIQVRDAEDGDGSILTGIAVPFNTRYALWGDYAEVFDPDTDFGSRDSVKISRQHGELIGRVTSMDAEADGLHITAKLAGTQAAREAIQLVREGVYDGFSVGFIPVDNRNVAADDGVTEVHRRKVDLFEVAVTGIPAYPNAVITGQREQAHENMSETGNNQTDNQKENHMDEELRAMLDGIQEEQRGMKAALAKGTAPERKTMGGEYRNAGEYLRALVDGDEAAVNLYREGRDLIVTGNTGNTSTWIADDLRLIEQRRKVMGILTHDSLPSTGMSMEYNVVETDTTNVTAQAKEGDTLAFGKVSFGTKVTTVGTYGGYTTLSRQTIERSTTPMLNTALKALRNAYAKATENKVRQFLYDTIATQRDASTDPNKLDAPAALNAMTIDQWAGLIIDAAEIADDRNVNLTRLGVSKDVMKALVALKDSGSRFFDLSGDGSDTLGDFDLTGIAGRFLRLPVQMLPAAPAGTACFIDPEAVTVWESGGPTQLSATDPTKLTDSYSVYGYLAVAATLPTGLIPIKFAA</sequence>
<dbReference type="SUPFAM" id="SSF56563">
    <property type="entry name" value="Major capsid protein gp5"/>
    <property type="match status" value="1"/>
</dbReference>
<evidence type="ECO:0000259" key="4">
    <source>
        <dbReference type="Pfam" id="PF04586"/>
    </source>
</evidence>
<dbReference type="Proteomes" id="UP000430971">
    <property type="component" value="Unassembled WGS sequence"/>
</dbReference>
<dbReference type="InterPro" id="IPR006433">
    <property type="entry name" value="Prohead_protease"/>
</dbReference>
<gene>
    <name evidence="7" type="ORF">GBB40_00710</name>
    <name evidence="6" type="ORF">GBB63_09260</name>
    <name evidence="5" type="ORF">GBB73_02265</name>
</gene>
<keyword evidence="3" id="KW-0378">Hydrolase</keyword>
<feature type="domain" description="Prohead serine protease" evidence="4">
    <location>
        <begin position="17"/>
        <end position="167"/>
    </location>
</feature>
<dbReference type="Pfam" id="PF25209">
    <property type="entry name" value="Phage_capsid_4"/>
    <property type="match status" value="1"/>
</dbReference>
<dbReference type="EMBL" id="WDRM01000004">
    <property type="protein sequence ID" value="KAB7339358.1"/>
    <property type="molecule type" value="Genomic_DNA"/>
</dbReference>
<dbReference type="EMBL" id="WDRC01000026">
    <property type="protein sequence ID" value="KAB7357402.1"/>
    <property type="molecule type" value="Genomic_DNA"/>
</dbReference>
<dbReference type="GO" id="GO:0008233">
    <property type="term" value="F:peptidase activity"/>
    <property type="evidence" value="ECO:0007669"/>
    <property type="project" value="UniProtKB-KW"/>
</dbReference>
<dbReference type="GO" id="GO:0006508">
    <property type="term" value="P:proteolysis"/>
    <property type="evidence" value="ECO:0007669"/>
    <property type="project" value="UniProtKB-KW"/>
</dbReference>
<evidence type="ECO:0000256" key="2">
    <source>
        <dbReference type="ARBA" id="ARBA00022670"/>
    </source>
</evidence>
<evidence type="ECO:0000313" key="5">
    <source>
        <dbReference type="EMBL" id="KAB7339358.1"/>
    </source>
</evidence>
<dbReference type="Pfam" id="PF04586">
    <property type="entry name" value="Peptidase_S78"/>
    <property type="match status" value="1"/>
</dbReference>
<reference evidence="8 9" key="1">
    <citation type="journal article" date="2019" name="Nat. Med.">
        <title>A library of human gut bacterial isolates paired with longitudinal multiomics data enables mechanistic microbiome research.</title>
        <authorList>
            <person name="Poyet M."/>
            <person name="Groussin M."/>
            <person name="Gibbons S.M."/>
            <person name="Avila-Pacheco J."/>
            <person name="Jiang X."/>
            <person name="Kearney S.M."/>
            <person name="Perrotta A.R."/>
            <person name="Berdy B."/>
            <person name="Zhao S."/>
            <person name="Lieberman T.D."/>
            <person name="Swanson P.K."/>
            <person name="Smith M."/>
            <person name="Roesemann S."/>
            <person name="Alexander J.E."/>
            <person name="Rich S.A."/>
            <person name="Livny J."/>
            <person name="Vlamakis H."/>
            <person name="Clish C."/>
            <person name="Bullock K."/>
            <person name="Deik A."/>
            <person name="Scott J."/>
            <person name="Pierce K.A."/>
            <person name="Xavier R.J."/>
            <person name="Alm E.J."/>
        </authorList>
    </citation>
    <scope>NUCLEOTIDE SEQUENCE [LARGE SCALE GENOMIC DNA]</scope>
    <source>
        <strain evidence="7 10">BIOML-A37</strain>
        <strain evidence="6 9">BIOML-A55</strain>
        <strain evidence="5 8">BIOML-A65</strain>
    </source>
</reference>
<dbReference type="EMBL" id="WDQK01000001">
    <property type="protein sequence ID" value="KAB7397208.1"/>
    <property type="molecule type" value="Genomic_DNA"/>
</dbReference>
<dbReference type="AlphaFoldDB" id="A0A6I1DN48"/>
<dbReference type="NCBIfam" id="TIGR01543">
    <property type="entry name" value="proheadase_HK97"/>
    <property type="match status" value="1"/>
</dbReference>
<keyword evidence="1" id="KW-1188">Viral release from host cell</keyword>
<evidence type="ECO:0000313" key="6">
    <source>
        <dbReference type="EMBL" id="KAB7357402.1"/>
    </source>
</evidence>
<dbReference type="InterPro" id="IPR054613">
    <property type="entry name" value="Peptidase_S78_dom"/>
</dbReference>
<evidence type="ECO:0000313" key="9">
    <source>
        <dbReference type="Proteomes" id="UP000460881"/>
    </source>
</evidence>
<comment type="caution">
    <text evidence="5">The sequence shown here is derived from an EMBL/GenBank/DDBJ whole genome shotgun (WGS) entry which is preliminary data.</text>
</comment>
<protein>
    <submittedName>
        <fullName evidence="5">HK97 family phage prohead protease</fullName>
    </submittedName>
</protein>
<proteinExistence type="predicted"/>
<accession>A0A6I1DN48</accession>
<evidence type="ECO:0000256" key="3">
    <source>
        <dbReference type="ARBA" id="ARBA00022801"/>
    </source>
</evidence>